<keyword evidence="1 5" id="KW-0479">Metal-binding</keyword>
<feature type="zinc finger region" description="C3H1-type" evidence="5">
    <location>
        <begin position="30"/>
        <end position="57"/>
    </location>
</feature>
<keyword evidence="2" id="KW-0677">Repeat</keyword>
<reference evidence="7" key="1">
    <citation type="submission" date="2021-09" db="EMBL/GenBank/DDBJ databases">
        <authorList>
            <consortium name="AG Swart"/>
            <person name="Singh M."/>
            <person name="Singh A."/>
            <person name="Seah K."/>
            <person name="Emmerich C."/>
        </authorList>
    </citation>
    <scope>NUCLEOTIDE SEQUENCE</scope>
    <source>
        <strain evidence="7">ATCC30299</strain>
    </source>
</reference>
<proteinExistence type="predicted"/>
<dbReference type="GO" id="GO:0051252">
    <property type="term" value="P:regulation of RNA metabolic process"/>
    <property type="evidence" value="ECO:0007669"/>
    <property type="project" value="UniProtKB-ARBA"/>
</dbReference>
<dbReference type="GO" id="GO:0010468">
    <property type="term" value="P:regulation of gene expression"/>
    <property type="evidence" value="ECO:0007669"/>
    <property type="project" value="UniProtKB-ARBA"/>
</dbReference>
<dbReference type="SMART" id="SM00356">
    <property type="entry name" value="ZnF_C3H1"/>
    <property type="match status" value="2"/>
</dbReference>
<evidence type="ECO:0000256" key="2">
    <source>
        <dbReference type="ARBA" id="ARBA00022737"/>
    </source>
</evidence>
<sequence>MLISTRLDYQAPEFSIFSFRKPIEQDLRVKYKTEICKNWLNSQCHFGDNCMFAHGKEELRKKFIQMPQQCKSFSETGFCVYGDRCQFKHVPALKQRLPIFIAICKKGKLEEKLAPK</sequence>
<feature type="domain" description="C3H1-type" evidence="6">
    <location>
        <begin position="30"/>
        <end position="57"/>
    </location>
</feature>
<feature type="domain" description="C3H1-type" evidence="6">
    <location>
        <begin position="69"/>
        <end position="92"/>
    </location>
</feature>
<evidence type="ECO:0000313" key="8">
    <source>
        <dbReference type="Proteomes" id="UP001162131"/>
    </source>
</evidence>
<dbReference type="Gene3D" id="4.10.1000.10">
    <property type="entry name" value="Zinc finger, CCCH-type"/>
    <property type="match status" value="2"/>
</dbReference>
<dbReference type="PROSITE" id="PS50103">
    <property type="entry name" value="ZF_C3H1"/>
    <property type="match status" value="2"/>
</dbReference>
<dbReference type="InterPro" id="IPR036855">
    <property type="entry name" value="Znf_CCCH_sf"/>
</dbReference>
<evidence type="ECO:0000256" key="3">
    <source>
        <dbReference type="ARBA" id="ARBA00022771"/>
    </source>
</evidence>
<dbReference type="InterPro" id="IPR045877">
    <property type="entry name" value="ZFP36-like"/>
</dbReference>
<accession>A0AAU9IVX7</accession>
<name>A0AAU9IVX7_9CILI</name>
<evidence type="ECO:0000256" key="4">
    <source>
        <dbReference type="ARBA" id="ARBA00022833"/>
    </source>
</evidence>
<keyword evidence="8" id="KW-1185">Reference proteome</keyword>
<dbReference type="GO" id="GO:0003729">
    <property type="term" value="F:mRNA binding"/>
    <property type="evidence" value="ECO:0007669"/>
    <property type="project" value="InterPro"/>
</dbReference>
<protein>
    <recommendedName>
        <fullName evidence="6">C3H1-type domain-containing protein</fullName>
    </recommendedName>
</protein>
<evidence type="ECO:0000256" key="5">
    <source>
        <dbReference type="PROSITE-ProRule" id="PRU00723"/>
    </source>
</evidence>
<evidence type="ECO:0000313" key="7">
    <source>
        <dbReference type="EMBL" id="CAG9315420.1"/>
    </source>
</evidence>
<dbReference type="PANTHER" id="PTHR12547:SF18">
    <property type="entry name" value="PROTEIN TIS11"/>
    <property type="match status" value="1"/>
</dbReference>
<evidence type="ECO:0000256" key="1">
    <source>
        <dbReference type="ARBA" id="ARBA00022723"/>
    </source>
</evidence>
<dbReference type="FunFam" id="4.10.1000.10:FF:000003">
    <property type="entry name" value="Zinc finger CCCH domain-containing protein"/>
    <property type="match status" value="1"/>
</dbReference>
<dbReference type="PANTHER" id="PTHR12547">
    <property type="entry name" value="CCCH ZINC FINGER/TIS11-RELATED"/>
    <property type="match status" value="1"/>
</dbReference>
<keyword evidence="4 5" id="KW-0862">Zinc</keyword>
<keyword evidence="3 5" id="KW-0863">Zinc-finger</keyword>
<dbReference type="EMBL" id="CAJZBQ010000013">
    <property type="protein sequence ID" value="CAG9315420.1"/>
    <property type="molecule type" value="Genomic_DNA"/>
</dbReference>
<dbReference type="InterPro" id="IPR000571">
    <property type="entry name" value="Znf_CCCH"/>
</dbReference>
<evidence type="ECO:0000259" key="6">
    <source>
        <dbReference type="PROSITE" id="PS50103"/>
    </source>
</evidence>
<dbReference type="SUPFAM" id="SSF90229">
    <property type="entry name" value="CCCH zinc finger"/>
    <property type="match status" value="2"/>
</dbReference>
<dbReference type="Pfam" id="PF00642">
    <property type="entry name" value="zf-CCCH"/>
    <property type="match status" value="2"/>
</dbReference>
<feature type="zinc finger region" description="C3H1-type" evidence="5">
    <location>
        <begin position="69"/>
        <end position="92"/>
    </location>
</feature>
<dbReference type="AlphaFoldDB" id="A0AAU9IVX7"/>
<comment type="caution">
    <text evidence="7">The sequence shown here is derived from an EMBL/GenBank/DDBJ whole genome shotgun (WGS) entry which is preliminary data.</text>
</comment>
<dbReference type="GO" id="GO:0008270">
    <property type="term" value="F:zinc ion binding"/>
    <property type="evidence" value="ECO:0007669"/>
    <property type="project" value="UniProtKB-KW"/>
</dbReference>
<gene>
    <name evidence="7" type="ORF">BSTOLATCC_MIC13190</name>
</gene>
<dbReference type="Proteomes" id="UP001162131">
    <property type="component" value="Unassembled WGS sequence"/>
</dbReference>
<organism evidence="7 8">
    <name type="scientific">Blepharisma stoltei</name>
    <dbReference type="NCBI Taxonomy" id="1481888"/>
    <lineage>
        <taxon>Eukaryota</taxon>
        <taxon>Sar</taxon>
        <taxon>Alveolata</taxon>
        <taxon>Ciliophora</taxon>
        <taxon>Postciliodesmatophora</taxon>
        <taxon>Heterotrichea</taxon>
        <taxon>Heterotrichida</taxon>
        <taxon>Blepharismidae</taxon>
        <taxon>Blepharisma</taxon>
    </lineage>
</organism>